<dbReference type="PROSITE" id="PS50949">
    <property type="entry name" value="HTH_GNTR"/>
    <property type="match status" value="1"/>
</dbReference>
<dbReference type="GO" id="GO:0003700">
    <property type="term" value="F:DNA-binding transcription factor activity"/>
    <property type="evidence" value="ECO:0007669"/>
    <property type="project" value="InterPro"/>
</dbReference>
<dbReference type="EMBL" id="CP025013">
    <property type="protein sequence ID" value="AUW46393.1"/>
    <property type="molecule type" value="Genomic_DNA"/>
</dbReference>
<dbReference type="AlphaFoldDB" id="A0A2K9ZDR6"/>
<protein>
    <submittedName>
        <fullName evidence="5">Transcriptional regulator</fullName>
    </submittedName>
</protein>
<dbReference type="SUPFAM" id="SSF48008">
    <property type="entry name" value="GntR ligand-binding domain-like"/>
    <property type="match status" value="1"/>
</dbReference>
<evidence type="ECO:0000313" key="6">
    <source>
        <dbReference type="Proteomes" id="UP000238523"/>
    </source>
</evidence>
<dbReference type="InterPro" id="IPR000524">
    <property type="entry name" value="Tscrpt_reg_HTH_GntR"/>
</dbReference>
<gene>
    <name evidence="5" type="ORF">CUJ84_pRLN1000939</name>
</gene>
<dbReference type="SMART" id="SM00895">
    <property type="entry name" value="FCD"/>
    <property type="match status" value="1"/>
</dbReference>
<dbReference type="Pfam" id="PF00392">
    <property type="entry name" value="GntR"/>
    <property type="match status" value="1"/>
</dbReference>
<sequence length="267" mass="29367">MNREFRNAARLNGIRIKADAGAGVAMQMKDRSKGSGSLVTQVGESLRQAILSGQYSAGDKLPSEHELTETHGVSRTVVREAVAALRSDGLVEVRQGAGIFVLGADPALSARKVDKARVASDLEVLEIRTPVEIEAAGLAALRRSPAQEEAIFECHRKVLQCIESDQSIRDADLELHAAIAEATNNPLFRQFLESQGSAIIPQSRLVPESRTAEQTAYRKLIHREHEAIVVAIWDRDDQAARNAMREHLVGSQARYRNLLRDLRSFTS</sequence>
<dbReference type="InterPro" id="IPR011711">
    <property type="entry name" value="GntR_C"/>
</dbReference>
<geneLocation type="plasmid" evidence="6">
    <name>prln1</name>
</geneLocation>
<evidence type="ECO:0000256" key="2">
    <source>
        <dbReference type="ARBA" id="ARBA00023125"/>
    </source>
</evidence>
<keyword evidence="2" id="KW-0238">DNA-binding</keyword>
<dbReference type="PRINTS" id="PR00035">
    <property type="entry name" value="HTHGNTR"/>
</dbReference>
<feature type="domain" description="HTH gntR-type" evidence="4">
    <location>
        <begin position="36"/>
        <end position="104"/>
    </location>
</feature>
<keyword evidence="5" id="KW-0614">Plasmid</keyword>
<dbReference type="InterPro" id="IPR036388">
    <property type="entry name" value="WH-like_DNA-bd_sf"/>
</dbReference>
<dbReference type="PANTHER" id="PTHR43537:SF5">
    <property type="entry name" value="UXU OPERON TRANSCRIPTIONAL REGULATOR"/>
    <property type="match status" value="1"/>
</dbReference>
<dbReference type="Proteomes" id="UP000238523">
    <property type="component" value="Plasmid pRLN1"/>
</dbReference>
<dbReference type="Pfam" id="PF07729">
    <property type="entry name" value="FCD"/>
    <property type="match status" value="1"/>
</dbReference>
<evidence type="ECO:0000256" key="3">
    <source>
        <dbReference type="ARBA" id="ARBA00023163"/>
    </source>
</evidence>
<dbReference type="SUPFAM" id="SSF46785">
    <property type="entry name" value="Winged helix' DNA-binding domain"/>
    <property type="match status" value="1"/>
</dbReference>
<name>A0A2K9ZDR6_RHILE</name>
<keyword evidence="1" id="KW-0805">Transcription regulation</keyword>
<keyword evidence="3" id="KW-0804">Transcription</keyword>
<dbReference type="Gene3D" id="1.20.120.530">
    <property type="entry name" value="GntR ligand-binding domain-like"/>
    <property type="match status" value="1"/>
</dbReference>
<organism evidence="5 6">
    <name type="scientific">Rhizobium leguminosarum</name>
    <dbReference type="NCBI Taxonomy" id="384"/>
    <lineage>
        <taxon>Bacteria</taxon>
        <taxon>Pseudomonadati</taxon>
        <taxon>Pseudomonadota</taxon>
        <taxon>Alphaproteobacteria</taxon>
        <taxon>Hyphomicrobiales</taxon>
        <taxon>Rhizobiaceae</taxon>
        <taxon>Rhizobium/Agrobacterium group</taxon>
        <taxon>Rhizobium</taxon>
    </lineage>
</organism>
<evidence type="ECO:0000259" key="4">
    <source>
        <dbReference type="PROSITE" id="PS50949"/>
    </source>
</evidence>
<accession>A0A2K9ZDR6</accession>
<dbReference type="GO" id="GO:0003677">
    <property type="term" value="F:DNA binding"/>
    <property type="evidence" value="ECO:0007669"/>
    <property type="project" value="UniProtKB-KW"/>
</dbReference>
<dbReference type="PANTHER" id="PTHR43537">
    <property type="entry name" value="TRANSCRIPTIONAL REGULATOR, GNTR FAMILY"/>
    <property type="match status" value="1"/>
</dbReference>
<reference evidence="5 6" key="1">
    <citation type="submission" date="2017-11" db="EMBL/GenBank/DDBJ databases">
        <title>Complete genome of Rhizobium leguminosarum Norway, an ineffective micro-symbiont.</title>
        <authorList>
            <person name="Hoffrichter A."/>
            <person name="Liang J."/>
            <person name="Brachmann A."/>
            <person name="Marin M."/>
        </authorList>
    </citation>
    <scope>NUCLEOTIDE SEQUENCE [LARGE SCALE GENOMIC DNA]</scope>
    <source>
        <strain evidence="5 6">Norway</strain>
        <plasmid evidence="6">Plasmid prln1</plasmid>
    </source>
</reference>
<dbReference type="InterPro" id="IPR036390">
    <property type="entry name" value="WH_DNA-bd_sf"/>
</dbReference>
<evidence type="ECO:0000313" key="5">
    <source>
        <dbReference type="EMBL" id="AUW46393.1"/>
    </source>
</evidence>
<dbReference type="SMART" id="SM00345">
    <property type="entry name" value="HTH_GNTR"/>
    <property type="match status" value="1"/>
</dbReference>
<dbReference type="CDD" id="cd07377">
    <property type="entry name" value="WHTH_GntR"/>
    <property type="match status" value="1"/>
</dbReference>
<evidence type="ECO:0000256" key="1">
    <source>
        <dbReference type="ARBA" id="ARBA00023015"/>
    </source>
</evidence>
<dbReference type="InterPro" id="IPR008920">
    <property type="entry name" value="TF_FadR/GntR_C"/>
</dbReference>
<proteinExistence type="predicted"/>
<dbReference type="Gene3D" id="1.10.10.10">
    <property type="entry name" value="Winged helix-like DNA-binding domain superfamily/Winged helix DNA-binding domain"/>
    <property type="match status" value="1"/>
</dbReference>